<sequence>MNSEDMFHRLTTLLKERGVEYQVIAHEPEGVTETVSRLRGHDPRQAAKCIIVLVKVGKKTKRYVAAVIPGDRRVCFDKVKALYDGTYAGFASREVAESLAGTPVGTIPPFSFDERMELLVDPELLQFPEVFFNAARFDRTIALATGDYLATAKPRVESITQVAESGLSPAPVNREPAG</sequence>
<dbReference type="STRING" id="145857.GA0070616_3092"/>
<dbReference type="InterPro" id="IPR007214">
    <property type="entry name" value="YbaK/aa-tRNA-synth-assoc-dom"/>
</dbReference>
<dbReference type="Pfam" id="PF04073">
    <property type="entry name" value="tRNA_edit"/>
    <property type="match status" value="1"/>
</dbReference>
<dbReference type="InterPro" id="IPR036754">
    <property type="entry name" value="YbaK/aa-tRNA-synt-asso_dom_sf"/>
</dbReference>
<name>A0A1C6S7C1_9ACTN</name>
<dbReference type="SUPFAM" id="SSF55826">
    <property type="entry name" value="YbaK/ProRS associated domain"/>
    <property type="match status" value="1"/>
</dbReference>
<gene>
    <name evidence="2" type="ORF">GA0070616_3092</name>
</gene>
<dbReference type="OrthoDB" id="5524888at2"/>
<accession>A0A1C6S7C1</accession>
<protein>
    <submittedName>
        <fullName evidence="2">Ala-tRNA(Pro) deacylase</fullName>
    </submittedName>
</protein>
<dbReference type="RefSeq" id="WP_091082397.1">
    <property type="nucleotide sequence ID" value="NZ_FMHT01000003.1"/>
</dbReference>
<organism evidence="2 3">
    <name type="scientific">Micromonospora nigra</name>
    <dbReference type="NCBI Taxonomy" id="145857"/>
    <lineage>
        <taxon>Bacteria</taxon>
        <taxon>Bacillati</taxon>
        <taxon>Actinomycetota</taxon>
        <taxon>Actinomycetes</taxon>
        <taxon>Micromonosporales</taxon>
        <taxon>Micromonosporaceae</taxon>
        <taxon>Micromonospora</taxon>
    </lineage>
</organism>
<dbReference type="Gene3D" id="3.90.960.10">
    <property type="entry name" value="YbaK/aminoacyl-tRNA synthetase-associated domain"/>
    <property type="match status" value="1"/>
</dbReference>
<reference evidence="2 3" key="1">
    <citation type="submission" date="2016-06" db="EMBL/GenBank/DDBJ databases">
        <authorList>
            <person name="Kjaerup R.B."/>
            <person name="Dalgaard T.S."/>
            <person name="Juul-Madsen H.R."/>
        </authorList>
    </citation>
    <scope>NUCLEOTIDE SEQUENCE [LARGE SCALE GENOMIC DNA]</scope>
    <source>
        <strain evidence="2 3">DSM 43818</strain>
    </source>
</reference>
<dbReference type="GO" id="GO:0002161">
    <property type="term" value="F:aminoacyl-tRNA deacylase activity"/>
    <property type="evidence" value="ECO:0007669"/>
    <property type="project" value="InterPro"/>
</dbReference>
<dbReference type="Proteomes" id="UP000199699">
    <property type="component" value="Unassembled WGS sequence"/>
</dbReference>
<evidence type="ECO:0000259" key="1">
    <source>
        <dbReference type="Pfam" id="PF04073"/>
    </source>
</evidence>
<evidence type="ECO:0000313" key="3">
    <source>
        <dbReference type="Proteomes" id="UP000199699"/>
    </source>
</evidence>
<proteinExistence type="predicted"/>
<dbReference type="EMBL" id="FMHT01000003">
    <property type="protein sequence ID" value="SCL25365.1"/>
    <property type="molecule type" value="Genomic_DNA"/>
</dbReference>
<dbReference type="AlphaFoldDB" id="A0A1C6S7C1"/>
<evidence type="ECO:0000313" key="2">
    <source>
        <dbReference type="EMBL" id="SCL25365.1"/>
    </source>
</evidence>
<feature type="domain" description="YbaK/aminoacyl-tRNA synthetase-associated" evidence="1">
    <location>
        <begin position="32"/>
        <end position="149"/>
    </location>
</feature>
<keyword evidence="3" id="KW-1185">Reference proteome</keyword>